<proteinExistence type="predicted"/>
<evidence type="ECO:0000256" key="1">
    <source>
        <dbReference type="ARBA" id="ARBA00001936"/>
    </source>
</evidence>
<dbReference type="InterPro" id="IPR015797">
    <property type="entry name" value="NUDIX_hydrolase-like_dom_sf"/>
</dbReference>
<evidence type="ECO:0000256" key="4">
    <source>
        <dbReference type="ARBA" id="ARBA00022801"/>
    </source>
</evidence>
<dbReference type="PROSITE" id="PS51462">
    <property type="entry name" value="NUDIX"/>
    <property type="match status" value="1"/>
</dbReference>
<gene>
    <name evidence="8" type="ORF">METZ01_LOCUS213501</name>
</gene>
<evidence type="ECO:0000256" key="2">
    <source>
        <dbReference type="ARBA" id="ARBA00001946"/>
    </source>
</evidence>
<comment type="cofactor">
    <cofactor evidence="1">
        <name>Mn(2+)</name>
        <dbReference type="ChEBI" id="CHEBI:29035"/>
    </cofactor>
</comment>
<keyword evidence="3" id="KW-0479">Metal-binding</keyword>
<dbReference type="GO" id="GO:0046872">
    <property type="term" value="F:metal ion binding"/>
    <property type="evidence" value="ECO:0007669"/>
    <property type="project" value="UniProtKB-KW"/>
</dbReference>
<dbReference type="InterPro" id="IPR039121">
    <property type="entry name" value="NUDT19"/>
</dbReference>
<evidence type="ECO:0000256" key="5">
    <source>
        <dbReference type="ARBA" id="ARBA00022842"/>
    </source>
</evidence>
<organism evidence="8">
    <name type="scientific">marine metagenome</name>
    <dbReference type="NCBI Taxonomy" id="408172"/>
    <lineage>
        <taxon>unclassified sequences</taxon>
        <taxon>metagenomes</taxon>
        <taxon>ecological metagenomes</taxon>
    </lineage>
</organism>
<dbReference type="InterPro" id="IPR000086">
    <property type="entry name" value="NUDIX_hydrolase_dom"/>
</dbReference>
<evidence type="ECO:0000256" key="6">
    <source>
        <dbReference type="ARBA" id="ARBA00023211"/>
    </source>
</evidence>
<dbReference type="PANTHER" id="PTHR12318:SF0">
    <property type="entry name" value="ACYL-COENZYME A DIPHOSPHATASE NUDT19"/>
    <property type="match status" value="1"/>
</dbReference>
<keyword evidence="4" id="KW-0378">Hydrolase</keyword>
<dbReference type="Gene3D" id="3.90.79.10">
    <property type="entry name" value="Nucleoside Triphosphate Pyrophosphohydrolase"/>
    <property type="match status" value="1"/>
</dbReference>
<dbReference type="EMBL" id="UINC01049189">
    <property type="protein sequence ID" value="SVB60647.1"/>
    <property type="molecule type" value="Genomic_DNA"/>
</dbReference>
<sequence length="283" mass="31722">MVQDFPRIWHEPPDEIQVPSSPKPASTLLLVRNHSNHHDVEVLLIERALSTTFGGAFVFPGGTIAPEDYAPSFNRMSNGPNNSDASAVLGIEDGGLAYWVACIRECFEETGILLAHKNGAGDSPIREDGGTHLFSNYRNKLNHREPIFEDMCEKECLVLDTNQLAYLSHWITPKTRSKRYTTRFFVAAVPEDQEAVHDGAEAIRSLWIRPEEALRQQKIDKLPMVMPTIANLQQICGFSSTKALLETKFDIDPKNISAIEPKLFKREGKWVGLLPGDPGYDEH</sequence>
<keyword evidence="5" id="KW-0460">Magnesium</keyword>
<comment type="cofactor">
    <cofactor evidence="2">
        <name>Mg(2+)</name>
        <dbReference type="ChEBI" id="CHEBI:18420"/>
    </cofactor>
</comment>
<dbReference type="SUPFAM" id="SSF55811">
    <property type="entry name" value="Nudix"/>
    <property type="match status" value="1"/>
</dbReference>
<evidence type="ECO:0000313" key="8">
    <source>
        <dbReference type="EMBL" id="SVB60647.1"/>
    </source>
</evidence>
<dbReference type="GO" id="GO:0016818">
    <property type="term" value="F:hydrolase activity, acting on acid anhydrides, in phosphorus-containing anhydrides"/>
    <property type="evidence" value="ECO:0007669"/>
    <property type="project" value="InterPro"/>
</dbReference>
<feature type="domain" description="Nudix hydrolase" evidence="7">
    <location>
        <begin position="22"/>
        <end position="230"/>
    </location>
</feature>
<reference evidence="8" key="1">
    <citation type="submission" date="2018-05" db="EMBL/GenBank/DDBJ databases">
        <authorList>
            <person name="Lanie J.A."/>
            <person name="Ng W.-L."/>
            <person name="Kazmierczak K.M."/>
            <person name="Andrzejewski T.M."/>
            <person name="Davidsen T.M."/>
            <person name="Wayne K.J."/>
            <person name="Tettelin H."/>
            <person name="Glass J.I."/>
            <person name="Rusch D."/>
            <person name="Podicherti R."/>
            <person name="Tsui H.-C.T."/>
            <person name="Winkler M.E."/>
        </authorList>
    </citation>
    <scope>NUCLEOTIDE SEQUENCE</scope>
</reference>
<evidence type="ECO:0000256" key="3">
    <source>
        <dbReference type="ARBA" id="ARBA00022723"/>
    </source>
</evidence>
<name>A0A382FEV9_9ZZZZ</name>
<accession>A0A382FEV9</accession>
<protein>
    <recommendedName>
        <fullName evidence="7">Nudix hydrolase domain-containing protein</fullName>
    </recommendedName>
</protein>
<dbReference type="CDD" id="cd18870">
    <property type="entry name" value="NUDIX_AcylCoAdiphos_Nudt19"/>
    <property type="match status" value="1"/>
</dbReference>
<dbReference type="PANTHER" id="PTHR12318">
    <property type="entry name" value="TESTOSTERONE-REGULATED PROTEIN RP2"/>
    <property type="match status" value="1"/>
</dbReference>
<evidence type="ECO:0000259" key="7">
    <source>
        <dbReference type="PROSITE" id="PS51462"/>
    </source>
</evidence>
<dbReference type="AlphaFoldDB" id="A0A382FEV9"/>
<keyword evidence="6" id="KW-0464">Manganese</keyword>